<feature type="domain" description="Protein kinase" evidence="1">
    <location>
        <begin position="1"/>
        <end position="227"/>
    </location>
</feature>
<dbReference type="PANTHER" id="PTHR23257:SF963">
    <property type="entry name" value="AT08303P"/>
    <property type="match status" value="1"/>
</dbReference>
<dbReference type="Gene3D" id="1.10.510.10">
    <property type="entry name" value="Transferase(Phosphotransferase) domain 1"/>
    <property type="match status" value="1"/>
</dbReference>
<dbReference type="GO" id="GO:0004672">
    <property type="term" value="F:protein kinase activity"/>
    <property type="evidence" value="ECO:0007669"/>
    <property type="project" value="InterPro"/>
</dbReference>
<dbReference type="GO" id="GO:0005737">
    <property type="term" value="C:cytoplasm"/>
    <property type="evidence" value="ECO:0007669"/>
    <property type="project" value="TreeGrafter"/>
</dbReference>
<dbReference type="InterPro" id="IPR008271">
    <property type="entry name" value="Ser/Thr_kinase_AS"/>
</dbReference>
<reference evidence="2 3" key="1">
    <citation type="submission" date="2014-04" db="EMBL/GenBank/DDBJ databases">
        <authorList>
            <consortium name="DOE Joint Genome Institute"/>
            <person name="Kuo A."/>
            <person name="Girlanda M."/>
            <person name="Perotto S."/>
            <person name="Kohler A."/>
            <person name="Nagy L.G."/>
            <person name="Floudas D."/>
            <person name="Copeland A."/>
            <person name="Barry K.W."/>
            <person name="Cichocki N."/>
            <person name="Veneault-Fourrey C."/>
            <person name="LaButti K."/>
            <person name="Lindquist E.A."/>
            <person name="Lipzen A."/>
            <person name="Lundell T."/>
            <person name="Morin E."/>
            <person name="Murat C."/>
            <person name="Sun H."/>
            <person name="Tunlid A."/>
            <person name="Henrissat B."/>
            <person name="Grigoriev I.V."/>
            <person name="Hibbett D.S."/>
            <person name="Martin F."/>
            <person name="Nordberg H.P."/>
            <person name="Cantor M.N."/>
            <person name="Hua S.X."/>
        </authorList>
    </citation>
    <scope>NUCLEOTIDE SEQUENCE [LARGE SCALE GENOMIC DNA]</scope>
    <source>
        <strain evidence="2 3">MUT 4182</strain>
    </source>
</reference>
<evidence type="ECO:0000313" key="3">
    <source>
        <dbReference type="Proteomes" id="UP000054248"/>
    </source>
</evidence>
<dbReference type="HOGENOM" id="CLU_000288_7_18_1"/>
<proteinExistence type="predicted"/>
<dbReference type="InterPro" id="IPR000719">
    <property type="entry name" value="Prot_kinase_dom"/>
</dbReference>
<keyword evidence="3" id="KW-1185">Reference proteome</keyword>
<dbReference type="SUPFAM" id="SSF56112">
    <property type="entry name" value="Protein kinase-like (PK-like)"/>
    <property type="match status" value="1"/>
</dbReference>
<reference evidence="3" key="2">
    <citation type="submission" date="2015-01" db="EMBL/GenBank/DDBJ databases">
        <title>Evolutionary Origins and Diversification of the Mycorrhizal Mutualists.</title>
        <authorList>
            <consortium name="DOE Joint Genome Institute"/>
            <consortium name="Mycorrhizal Genomics Consortium"/>
            <person name="Kohler A."/>
            <person name="Kuo A."/>
            <person name="Nagy L.G."/>
            <person name="Floudas D."/>
            <person name="Copeland A."/>
            <person name="Barry K.W."/>
            <person name="Cichocki N."/>
            <person name="Veneault-Fourrey C."/>
            <person name="LaButti K."/>
            <person name="Lindquist E.A."/>
            <person name="Lipzen A."/>
            <person name="Lundell T."/>
            <person name="Morin E."/>
            <person name="Murat C."/>
            <person name="Riley R."/>
            <person name="Ohm R."/>
            <person name="Sun H."/>
            <person name="Tunlid A."/>
            <person name="Henrissat B."/>
            <person name="Grigoriev I.V."/>
            <person name="Hibbett D.S."/>
            <person name="Martin F."/>
        </authorList>
    </citation>
    <scope>NUCLEOTIDE SEQUENCE [LARGE SCALE GENOMIC DNA]</scope>
    <source>
        <strain evidence="3">MUT 4182</strain>
    </source>
</reference>
<name>A0A0C3Q908_9AGAM</name>
<dbReference type="Proteomes" id="UP000054248">
    <property type="component" value="Unassembled WGS sequence"/>
</dbReference>
<protein>
    <recommendedName>
        <fullName evidence="1">Protein kinase domain-containing protein</fullName>
    </recommendedName>
</protein>
<dbReference type="GO" id="GO:0005524">
    <property type="term" value="F:ATP binding"/>
    <property type="evidence" value="ECO:0007669"/>
    <property type="project" value="InterPro"/>
</dbReference>
<dbReference type="PROSITE" id="PS00108">
    <property type="entry name" value="PROTEIN_KINASE_ST"/>
    <property type="match status" value="1"/>
</dbReference>
<evidence type="ECO:0000259" key="1">
    <source>
        <dbReference type="PROSITE" id="PS50011"/>
    </source>
</evidence>
<dbReference type="InterPro" id="IPR050167">
    <property type="entry name" value="Ser_Thr_protein_kinase"/>
</dbReference>
<accession>A0A0C3Q908</accession>
<dbReference type="STRING" id="1051891.A0A0C3Q908"/>
<feature type="non-terminal residue" evidence="2">
    <location>
        <position position="1"/>
    </location>
</feature>
<sequence length="306" mass="34658">EVELLAGLSHPNIVKFIGFMEDLKNGKASMVFTWEDNGNVRDFLAFGDCEIQDVMAGVEYLHTRKPPICHSDLKSLNILVNSSYRAVITDFGSARQLTLTGPAWSLRWAAPEVLFGKRPDLPRDIWAVGWVIWEVSWLSTTAGSSTSFAYLTGNSCYQIITDKIPFHELNSEVYITMTVIQRKIPPIGQDAQMSQIVSLCSLMTECWAYNPKSRPSASKCRALVQWMVSHAIRFYDDLYLIKIGLHSLQLSPPPLAKHPRHRISNTARHPSYSTWGTCNTCKTTIKPLTLYTPRPWKRLGLRKTNK</sequence>
<dbReference type="PROSITE" id="PS50011">
    <property type="entry name" value="PROTEIN_KINASE_DOM"/>
    <property type="match status" value="1"/>
</dbReference>
<dbReference type="AlphaFoldDB" id="A0A0C3Q908"/>
<dbReference type="GO" id="GO:0007165">
    <property type="term" value="P:signal transduction"/>
    <property type="evidence" value="ECO:0007669"/>
    <property type="project" value="TreeGrafter"/>
</dbReference>
<gene>
    <name evidence="2" type="ORF">M407DRAFT_74553</name>
</gene>
<organism evidence="2 3">
    <name type="scientific">Tulasnella calospora MUT 4182</name>
    <dbReference type="NCBI Taxonomy" id="1051891"/>
    <lineage>
        <taxon>Eukaryota</taxon>
        <taxon>Fungi</taxon>
        <taxon>Dikarya</taxon>
        <taxon>Basidiomycota</taxon>
        <taxon>Agaricomycotina</taxon>
        <taxon>Agaricomycetes</taxon>
        <taxon>Cantharellales</taxon>
        <taxon>Tulasnellaceae</taxon>
        <taxon>Tulasnella</taxon>
    </lineage>
</organism>
<dbReference type="PANTHER" id="PTHR23257">
    <property type="entry name" value="SERINE-THREONINE PROTEIN KINASE"/>
    <property type="match status" value="1"/>
</dbReference>
<dbReference type="InterPro" id="IPR011009">
    <property type="entry name" value="Kinase-like_dom_sf"/>
</dbReference>
<evidence type="ECO:0000313" key="2">
    <source>
        <dbReference type="EMBL" id="KIO26400.1"/>
    </source>
</evidence>
<dbReference type="Pfam" id="PF00069">
    <property type="entry name" value="Pkinase"/>
    <property type="match status" value="1"/>
</dbReference>
<dbReference type="SMART" id="SM00220">
    <property type="entry name" value="S_TKc"/>
    <property type="match status" value="1"/>
</dbReference>
<dbReference type="EMBL" id="KN823025">
    <property type="protein sequence ID" value="KIO26400.1"/>
    <property type="molecule type" value="Genomic_DNA"/>
</dbReference>